<dbReference type="PANTHER" id="PTHR42940:SF8">
    <property type="entry name" value="VACUOLAR PROTEIN SORTING-ASSOCIATED PROTEIN 11"/>
    <property type="match status" value="1"/>
</dbReference>
<sequence>MAVMALHGHGGPSVIGMERIPVPRAAPGEFRVRVLACGVCGHDALARSGRIPSASDAVLGHEIAGVVDSVGDDSLAAWLGRRVALVQRRPCGVCADCLTGSTNQCRSGPGFYGDDVQGGYAEFVLADPLNAVLLPDSIDDATGAVLSCGVGTGFRAINASGCGSGDALLITGSAGGVGLNAVALAASRGISVFAATSSEAKGKALLEAGAVEVLVRPDAGTVRAAAARHGFRRGVNAVLELTGAPTFALAVRSLAPRGRVVLVGNVDPRTLGLEGGLVIVKELSVTGSAHATREDLEAVVELVASGALLSPRTHSRPLREVVAAHAALDARTQIGRTVVIP</sequence>
<dbReference type="PROSITE" id="PS00059">
    <property type="entry name" value="ADH_ZINC"/>
    <property type="match status" value="1"/>
</dbReference>
<dbReference type="InterPro" id="IPR002328">
    <property type="entry name" value="ADH_Zn_CS"/>
</dbReference>
<comment type="catalytic activity">
    <reaction evidence="7">
        <text>a secondary alcohol + NAD(+) = a ketone + NADH + H(+)</text>
        <dbReference type="Rhea" id="RHEA:10740"/>
        <dbReference type="ChEBI" id="CHEBI:15378"/>
        <dbReference type="ChEBI" id="CHEBI:17087"/>
        <dbReference type="ChEBI" id="CHEBI:35681"/>
        <dbReference type="ChEBI" id="CHEBI:57540"/>
        <dbReference type="ChEBI" id="CHEBI:57945"/>
        <dbReference type="EC" id="1.1.1.1"/>
    </reaction>
</comment>
<evidence type="ECO:0000256" key="4">
    <source>
        <dbReference type="ARBA" id="ARBA00022723"/>
    </source>
</evidence>
<dbReference type="SUPFAM" id="SSF50129">
    <property type="entry name" value="GroES-like"/>
    <property type="match status" value="1"/>
</dbReference>
<dbReference type="SUPFAM" id="SSF51735">
    <property type="entry name" value="NAD(P)-binding Rossmann-fold domains"/>
    <property type="match status" value="1"/>
</dbReference>
<dbReference type="EC" id="1.1.1.1" evidence="3"/>
<dbReference type="InterPro" id="IPR036291">
    <property type="entry name" value="NAD(P)-bd_dom_sf"/>
</dbReference>
<dbReference type="Pfam" id="PF00107">
    <property type="entry name" value="ADH_zinc_N"/>
    <property type="match status" value="1"/>
</dbReference>
<protein>
    <recommendedName>
        <fullName evidence="3">alcohol dehydrogenase</fullName>
        <ecNumber evidence="3">1.1.1.1</ecNumber>
    </recommendedName>
</protein>
<keyword evidence="12" id="KW-1185">Reference proteome</keyword>
<comment type="similarity">
    <text evidence="2 9">Belongs to the zinc-containing alcohol dehydrogenase family.</text>
</comment>
<evidence type="ECO:0000256" key="3">
    <source>
        <dbReference type="ARBA" id="ARBA00013190"/>
    </source>
</evidence>
<comment type="cofactor">
    <cofactor evidence="1 9">
        <name>Zn(2+)</name>
        <dbReference type="ChEBI" id="CHEBI:29105"/>
    </cofactor>
</comment>
<evidence type="ECO:0000256" key="6">
    <source>
        <dbReference type="ARBA" id="ARBA00023002"/>
    </source>
</evidence>
<dbReference type="Proteomes" id="UP000230161">
    <property type="component" value="Unassembled WGS sequence"/>
</dbReference>
<dbReference type="GO" id="GO:0008270">
    <property type="term" value="F:zinc ion binding"/>
    <property type="evidence" value="ECO:0007669"/>
    <property type="project" value="InterPro"/>
</dbReference>
<accession>A0A2M9BU83</accession>
<reference evidence="11 12" key="1">
    <citation type="submission" date="2017-11" db="EMBL/GenBank/DDBJ databases">
        <title>Genomic Encyclopedia of Archaeal and Bacterial Type Strains, Phase II (KMG-II): From Individual Species to Whole Genera.</title>
        <authorList>
            <person name="Goeker M."/>
        </authorList>
    </citation>
    <scope>NUCLEOTIDE SEQUENCE [LARGE SCALE GENOMIC DNA]</scope>
    <source>
        <strain evidence="11 12">DSM 25625</strain>
    </source>
</reference>
<organism evidence="11 12">
    <name type="scientific">Compostimonas suwonensis</name>
    <dbReference type="NCBI Taxonomy" id="1048394"/>
    <lineage>
        <taxon>Bacteria</taxon>
        <taxon>Bacillati</taxon>
        <taxon>Actinomycetota</taxon>
        <taxon>Actinomycetes</taxon>
        <taxon>Micrococcales</taxon>
        <taxon>Microbacteriaceae</taxon>
        <taxon>Compostimonas</taxon>
    </lineage>
</organism>
<evidence type="ECO:0000256" key="8">
    <source>
        <dbReference type="ARBA" id="ARBA00049243"/>
    </source>
</evidence>
<dbReference type="AlphaFoldDB" id="A0A2M9BU83"/>
<evidence type="ECO:0000256" key="2">
    <source>
        <dbReference type="ARBA" id="ARBA00008072"/>
    </source>
</evidence>
<gene>
    <name evidence="11" type="ORF">CLV54_2450</name>
</gene>
<dbReference type="Gene3D" id="3.90.180.10">
    <property type="entry name" value="Medium-chain alcohol dehydrogenases, catalytic domain"/>
    <property type="match status" value="1"/>
</dbReference>
<dbReference type="GO" id="GO:0005737">
    <property type="term" value="C:cytoplasm"/>
    <property type="evidence" value="ECO:0007669"/>
    <property type="project" value="TreeGrafter"/>
</dbReference>
<evidence type="ECO:0000256" key="5">
    <source>
        <dbReference type="ARBA" id="ARBA00022833"/>
    </source>
</evidence>
<evidence type="ECO:0000313" key="12">
    <source>
        <dbReference type="Proteomes" id="UP000230161"/>
    </source>
</evidence>
<dbReference type="Pfam" id="PF08240">
    <property type="entry name" value="ADH_N"/>
    <property type="match status" value="1"/>
</dbReference>
<feature type="domain" description="Enoyl reductase (ER)" evidence="10">
    <location>
        <begin position="10"/>
        <end position="339"/>
    </location>
</feature>
<dbReference type="GO" id="GO:0004022">
    <property type="term" value="F:alcohol dehydrogenase (NAD+) activity"/>
    <property type="evidence" value="ECO:0007669"/>
    <property type="project" value="UniProtKB-EC"/>
</dbReference>
<keyword evidence="5 9" id="KW-0862">Zinc</keyword>
<keyword evidence="6" id="KW-0560">Oxidoreductase</keyword>
<dbReference type="InterPro" id="IPR020843">
    <property type="entry name" value="ER"/>
</dbReference>
<evidence type="ECO:0000259" key="10">
    <source>
        <dbReference type="SMART" id="SM00829"/>
    </source>
</evidence>
<comment type="caution">
    <text evidence="11">The sequence shown here is derived from an EMBL/GenBank/DDBJ whole genome shotgun (WGS) entry which is preliminary data.</text>
</comment>
<evidence type="ECO:0000313" key="11">
    <source>
        <dbReference type="EMBL" id="PJJ61505.1"/>
    </source>
</evidence>
<evidence type="ECO:0000256" key="9">
    <source>
        <dbReference type="RuleBase" id="RU361277"/>
    </source>
</evidence>
<proteinExistence type="inferred from homology"/>
<evidence type="ECO:0000256" key="7">
    <source>
        <dbReference type="ARBA" id="ARBA00049164"/>
    </source>
</evidence>
<dbReference type="PANTHER" id="PTHR42940">
    <property type="entry name" value="ALCOHOL DEHYDROGENASE 1-RELATED"/>
    <property type="match status" value="1"/>
</dbReference>
<name>A0A2M9BU83_9MICO</name>
<dbReference type="SMART" id="SM00829">
    <property type="entry name" value="PKS_ER"/>
    <property type="match status" value="1"/>
</dbReference>
<dbReference type="EMBL" id="PGFB01000004">
    <property type="protein sequence ID" value="PJJ61505.1"/>
    <property type="molecule type" value="Genomic_DNA"/>
</dbReference>
<comment type="catalytic activity">
    <reaction evidence="8">
        <text>a primary alcohol + NAD(+) = an aldehyde + NADH + H(+)</text>
        <dbReference type="Rhea" id="RHEA:10736"/>
        <dbReference type="ChEBI" id="CHEBI:15378"/>
        <dbReference type="ChEBI" id="CHEBI:15734"/>
        <dbReference type="ChEBI" id="CHEBI:17478"/>
        <dbReference type="ChEBI" id="CHEBI:57540"/>
        <dbReference type="ChEBI" id="CHEBI:57945"/>
        <dbReference type="EC" id="1.1.1.1"/>
    </reaction>
</comment>
<dbReference type="InterPro" id="IPR013154">
    <property type="entry name" value="ADH-like_N"/>
</dbReference>
<dbReference type="InterPro" id="IPR011032">
    <property type="entry name" value="GroES-like_sf"/>
</dbReference>
<keyword evidence="4 9" id="KW-0479">Metal-binding</keyword>
<evidence type="ECO:0000256" key="1">
    <source>
        <dbReference type="ARBA" id="ARBA00001947"/>
    </source>
</evidence>
<dbReference type="InterPro" id="IPR013149">
    <property type="entry name" value="ADH-like_C"/>
</dbReference>
<dbReference type="OrthoDB" id="4190732at2"/>